<dbReference type="Proteomes" id="UP001500466">
    <property type="component" value="Unassembled WGS sequence"/>
</dbReference>
<evidence type="ECO:0000313" key="3">
    <source>
        <dbReference type="Proteomes" id="UP001500466"/>
    </source>
</evidence>
<evidence type="ECO:0000313" key="2">
    <source>
        <dbReference type="EMBL" id="GAA4994883.1"/>
    </source>
</evidence>
<comment type="caution">
    <text evidence="2">The sequence shown here is derived from an EMBL/GenBank/DDBJ whole genome shotgun (WGS) entry which is preliminary data.</text>
</comment>
<protein>
    <submittedName>
        <fullName evidence="2">Uncharacterized protein</fullName>
    </submittedName>
</protein>
<keyword evidence="3" id="KW-1185">Reference proteome</keyword>
<reference evidence="3" key="1">
    <citation type="journal article" date="2019" name="Int. J. Syst. Evol. Microbiol.">
        <title>The Global Catalogue of Microorganisms (GCM) 10K type strain sequencing project: providing services to taxonomists for standard genome sequencing and annotation.</title>
        <authorList>
            <consortium name="The Broad Institute Genomics Platform"/>
            <consortium name="The Broad Institute Genome Sequencing Center for Infectious Disease"/>
            <person name="Wu L."/>
            <person name="Ma J."/>
        </authorList>
    </citation>
    <scope>NUCLEOTIDE SEQUENCE [LARGE SCALE GENOMIC DNA]</scope>
    <source>
        <strain evidence="3">JCM 17986</strain>
    </source>
</reference>
<proteinExistence type="predicted"/>
<gene>
    <name evidence="2" type="ORF">GCM10023205_79810</name>
</gene>
<accession>A0ABP9ID11</accession>
<dbReference type="EMBL" id="BAABHS010000054">
    <property type="protein sequence ID" value="GAA4994883.1"/>
    <property type="molecule type" value="Genomic_DNA"/>
</dbReference>
<organism evidence="2 3">
    <name type="scientific">Yinghuangia aomiensis</name>
    <dbReference type="NCBI Taxonomy" id="676205"/>
    <lineage>
        <taxon>Bacteria</taxon>
        <taxon>Bacillati</taxon>
        <taxon>Actinomycetota</taxon>
        <taxon>Actinomycetes</taxon>
        <taxon>Kitasatosporales</taxon>
        <taxon>Streptomycetaceae</taxon>
        <taxon>Yinghuangia</taxon>
    </lineage>
</organism>
<evidence type="ECO:0000256" key="1">
    <source>
        <dbReference type="SAM" id="MobiDB-lite"/>
    </source>
</evidence>
<feature type="compositionally biased region" description="Low complexity" evidence="1">
    <location>
        <begin position="85"/>
        <end position="97"/>
    </location>
</feature>
<feature type="region of interest" description="Disordered" evidence="1">
    <location>
        <begin position="85"/>
        <end position="108"/>
    </location>
</feature>
<sequence>MRPLTPPSELIRFTAACAPVTISGTAYTGPEIAPETMSLMGAPPPDAPFLPSSSELHPEATTVKATSAAPTAATRPVFLAVRRPAAPDAGAASRADALSSPMGSPRWR</sequence>
<name>A0ABP9ID11_9ACTN</name>